<reference evidence="1" key="1">
    <citation type="submission" date="2021-04" db="EMBL/GenBank/DDBJ databases">
        <authorList>
            <person name="Tunstrom K."/>
        </authorList>
    </citation>
    <scope>NUCLEOTIDE SEQUENCE</scope>
</reference>
<dbReference type="AlphaFoldDB" id="A0A8S3Y1P9"/>
<comment type="caution">
    <text evidence="1">The sequence shown here is derived from an EMBL/GenBank/DDBJ whole genome shotgun (WGS) entry which is preliminary data.</text>
</comment>
<keyword evidence="2" id="KW-1185">Reference proteome</keyword>
<accession>A0A8S3Y1P9</accession>
<organism evidence="1 2">
    <name type="scientific">Parnassius apollo</name>
    <name type="common">Apollo butterfly</name>
    <name type="synonym">Papilio apollo</name>
    <dbReference type="NCBI Taxonomy" id="110799"/>
    <lineage>
        <taxon>Eukaryota</taxon>
        <taxon>Metazoa</taxon>
        <taxon>Ecdysozoa</taxon>
        <taxon>Arthropoda</taxon>
        <taxon>Hexapoda</taxon>
        <taxon>Insecta</taxon>
        <taxon>Pterygota</taxon>
        <taxon>Neoptera</taxon>
        <taxon>Endopterygota</taxon>
        <taxon>Lepidoptera</taxon>
        <taxon>Glossata</taxon>
        <taxon>Ditrysia</taxon>
        <taxon>Papilionoidea</taxon>
        <taxon>Papilionidae</taxon>
        <taxon>Parnassiinae</taxon>
        <taxon>Parnassini</taxon>
        <taxon>Parnassius</taxon>
        <taxon>Parnassius</taxon>
    </lineage>
</organism>
<proteinExistence type="predicted"/>
<evidence type="ECO:0000313" key="2">
    <source>
        <dbReference type="Proteomes" id="UP000691718"/>
    </source>
</evidence>
<dbReference type="Proteomes" id="UP000691718">
    <property type="component" value="Unassembled WGS sequence"/>
</dbReference>
<dbReference type="EMBL" id="CAJQZP010001418">
    <property type="protein sequence ID" value="CAG5044826.1"/>
    <property type="molecule type" value="Genomic_DNA"/>
</dbReference>
<protein>
    <submittedName>
        <fullName evidence="1">(apollo) hypothetical protein</fullName>
    </submittedName>
</protein>
<evidence type="ECO:0000313" key="1">
    <source>
        <dbReference type="EMBL" id="CAG5044826.1"/>
    </source>
</evidence>
<sequence length="87" mass="9368">MSILQKLILLEVEELESEVTLHATYISSRFQCALPLACEAQLTVAASLRGTAHCGRMLARHSSQPPLACEAQLTAAASLRGTAHSHR</sequence>
<gene>
    <name evidence="1" type="ORF">PAPOLLO_LOCUS23129</name>
</gene>
<name>A0A8S3Y1P9_PARAO</name>